<accession>A0A0B6YL09</accession>
<dbReference type="EMBL" id="HACG01009335">
    <property type="protein sequence ID" value="CEK56200.1"/>
    <property type="molecule type" value="Transcribed_RNA"/>
</dbReference>
<organism evidence="2">
    <name type="scientific">Arion vulgaris</name>
    <dbReference type="NCBI Taxonomy" id="1028688"/>
    <lineage>
        <taxon>Eukaryota</taxon>
        <taxon>Metazoa</taxon>
        <taxon>Spiralia</taxon>
        <taxon>Lophotrochozoa</taxon>
        <taxon>Mollusca</taxon>
        <taxon>Gastropoda</taxon>
        <taxon>Heterobranchia</taxon>
        <taxon>Euthyneura</taxon>
        <taxon>Panpulmonata</taxon>
        <taxon>Eupulmonata</taxon>
        <taxon>Stylommatophora</taxon>
        <taxon>Helicina</taxon>
        <taxon>Arionoidea</taxon>
        <taxon>Arionidae</taxon>
        <taxon>Arion</taxon>
    </lineage>
</organism>
<evidence type="ECO:0000256" key="1">
    <source>
        <dbReference type="SAM" id="MobiDB-lite"/>
    </source>
</evidence>
<feature type="non-terminal residue" evidence="2">
    <location>
        <position position="1"/>
    </location>
</feature>
<protein>
    <submittedName>
        <fullName evidence="2">Uncharacterized protein</fullName>
    </submittedName>
</protein>
<feature type="non-terminal residue" evidence="2">
    <location>
        <position position="117"/>
    </location>
</feature>
<sequence length="117" mass="13574">PEKEKLEKPLKSLKMRKEEALQQKFLESKRPKTVNNRKKFLSNLRRDSELLKHPMAVPLRSNLVTEMTKLDSSSAEPIKQETNNQKPVVKGNLQRVRGKHRRVLGNLKETSSKFQAT</sequence>
<gene>
    <name evidence="2" type="primary">ORF27066</name>
</gene>
<reference evidence="2" key="1">
    <citation type="submission" date="2014-12" db="EMBL/GenBank/DDBJ databases">
        <title>Insight into the proteome of Arion vulgaris.</title>
        <authorList>
            <person name="Aradska J."/>
            <person name="Bulat T."/>
            <person name="Smidak R."/>
            <person name="Sarate P."/>
            <person name="Gangsoo J."/>
            <person name="Sialana F."/>
            <person name="Bilban M."/>
            <person name="Lubec G."/>
        </authorList>
    </citation>
    <scope>NUCLEOTIDE SEQUENCE</scope>
    <source>
        <tissue evidence="2">Skin</tissue>
    </source>
</reference>
<feature type="region of interest" description="Disordered" evidence="1">
    <location>
        <begin position="68"/>
        <end position="89"/>
    </location>
</feature>
<dbReference type="AlphaFoldDB" id="A0A0B6YL09"/>
<feature type="compositionally biased region" description="Polar residues" evidence="1">
    <location>
        <begin position="68"/>
        <end position="86"/>
    </location>
</feature>
<proteinExistence type="predicted"/>
<name>A0A0B6YL09_9EUPU</name>
<evidence type="ECO:0000313" key="2">
    <source>
        <dbReference type="EMBL" id="CEK56200.1"/>
    </source>
</evidence>